<name>J9GJX4_9ZZZZ</name>
<protein>
    <submittedName>
        <fullName evidence="1">Uncharacterized protein</fullName>
    </submittedName>
</protein>
<proteinExistence type="predicted"/>
<dbReference type="AlphaFoldDB" id="J9GJX4"/>
<organism evidence="1">
    <name type="scientific">gut metagenome</name>
    <dbReference type="NCBI Taxonomy" id="749906"/>
    <lineage>
        <taxon>unclassified sequences</taxon>
        <taxon>metagenomes</taxon>
        <taxon>organismal metagenomes</taxon>
    </lineage>
</organism>
<dbReference type="EMBL" id="AMCI01003593">
    <property type="protein sequence ID" value="EJW99934.1"/>
    <property type="molecule type" value="Genomic_DNA"/>
</dbReference>
<gene>
    <name evidence="1" type="ORF">EVA_11958</name>
</gene>
<evidence type="ECO:0000313" key="1">
    <source>
        <dbReference type="EMBL" id="EJW99934.1"/>
    </source>
</evidence>
<reference evidence="1" key="1">
    <citation type="journal article" date="2012" name="PLoS ONE">
        <title>Gene sets for utilization of primary and secondary nutrition supplies in the distal gut of endangered iberian lynx.</title>
        <authorList>
            <person name="Alcaide M."/>
            <person name="Messina E."/>
            <person name="Richter M."/>
            <person name="Bargiela R."/>
            <person name="Peplies J."/>
            <person name="Huws S.A."/>
            <person name="Newbold C.J."/>
            <person name="Golyshin P.N."/>
            <person name="Simon M.A."/>
            <person name="Lopez G."/>
            <person name="Yakimov M.M."/>
            <person name="Ferrer M."/>
        </authorList>
    </citation>
    <scope>NUCLEOTIDE SEQUENCE</scope>
</reference>
<sequence>MSYSFCQFTHVCRAHTIRIVGNTRLGEAVANPHG</sequence>
<comment type="caution">
    <text evidence="1">The sequence shown here is derived from an EMBL/GenBank/DDBJ whole genome shotgun (WGS) entry which is preliminary data.</text>
</comment>
<accession>J9GJX4</accession>